<keyword evidence="4" id="KW-1185">Reference proteome</keyword>
<dbReference type="Gene3D" id="3.40.50.150">
    <property type="entry name" value="Vaccinia Virus protein VP39"/>
    <property type="match status" value="1"/>
</dbReference>
<proteinExistence type="predicted"/>
<accession>A0ABW6J8K8</accession>
<keyword evidence="3" id="KW-0489">Methyltransferase</keyword>
<keyword evidence="1" id="KW-1133">Transmembrane helix</keyword>
<feature type="domain" description="Methyltransferase type 11" evidence="2">
    <location>
        <begin position="88"/>
        <end position="196"/>
    </location>
</feature>
<reference evidence="3 4" key="1">
    <citation type="submission" date="2024-09" db="EMBL/GenBank/DDBJ databases">
        <title>The Natural Products Discovery Center: Release of the First 8490 Sequenced Strains for Exploring Actinobacteria Biosynthetic Diversity.</title>
        <authorList>
            <person name="Kalkreuter E."/>
            <person name="Kautsar S.A."/>
            <person name="Yang D."/>
            <person name="Bader C.D."/>
            <person name="Teijaro C.N."/>
            <person name="Fluegel L."/>
            <person name="Davis C.M."/>
            <person name="Simpson J.R."/>
            <person name="Lauterbach L."/>
            <person name="Steele A.D."/>
            <person name="Gui C."/>
            <person name="Meng S."/>
            <person name="Li G."/>
            <person name="Viehrig K."/>
            <person name="Ye F."/>
            <person name="Su P."/>
            <person name="Kiefer A.F."/>
            <person name="Nichols A."/>
            <person name="Cepeda A.J."/>
            <person name="Yan W."/>
            <person name="Fan B."/>
            <person name="Jiang Y."/>
            <person name="Adhikari A."/>
            <person name="Zheng C.-J."/>
            <person name="Schuster L."/>
            <person name="Cowan T.M."/>
            <person name="Smanski M.J."/>
            <person name="Chevrette M.G."/>
            <person name="De Carvalho L.P.S."/>
            <person name="Shen B."/>
        </authorList>
    </citation>
    <scope>NUCLEOTIDE SEQUENCE [LARGE SCALE GENOMIC DNA]</scope>
    <source>
        <strain evidence="3 4">NPDC056472</strain>
    </source>
</reference>
<name>A0ABW6J8K8_STRWE</name>
<evidence type="ECO:0000256" key="1">
    <source>
        <dbReference type="SAM" id="Phobius"/>
    </source>
</evidence>
<dbReference type="GO" id="GO:0008168">
    <property type="term" value="F:methyltransferase activity"/>
    <property type="evidence" value="ECO:0007669"/>
    <property type="project" value="UniProtKB-KW"/>
</dbReference>
<organism evidence="3 4">
    <name type="scientific">Streptomyces wedmorensis</name>
    <dbReference type="NCBI Taxonomy" id="43759"/>
    <lineage>
        <taxon>Bacteria</taxon>
        <taxon>Bacillati</taxon>
        <taxon>Actinomycetota</taxon>
        <taxon>Actinomycetes</taxon>
        <taxon>Kitasatosporales</taxon>
        <taxon>Streptomycetaceae</taxon>
        <taxon>Streptomyces</taxon>
    </lineage>
</organism>
<evidence type="ECO:0000259" key="2">
    <source>
        <dbReference type="Pfam" id="PF08241"/>
    </source>
</evidence>
<keyword evidence="1" id="KW-0472">Membrane</keyword>
<dbReference type="PANTHER" id="PTHR45277">
    <property type="entry name" value="EXPRESSED PROTEIN"/>
    <property type="match status" value="1"/>
</dbReference>
<comment type="caution">
    <text evidence="3">The sequence shown here is derived from an EMBL/GenBank/DDBJ whole genome shotgun (WGS) entry which is preliminary data.</text>
</comment>
<keyword evidence="1" id="KW-0812">Transmembrane</keyword>
<dbReference type="GO" id="GO:0032259">
    <property type="term" value="P:methylation"/>
    <property type="evidence" value="ECO:0007669"/>
    <property type="project" value="UniProtKB-KW"/>
</dbReference>
<dbReference type="PANTHER" id="PTHR45277:SF1">
    <property type="entry name" value="EXPRESSED PROTEIN"/>
    <property type="match status" value="1"/>
</dbReference>
<gene>
    <name evidence="3" type="ORF">ACFQ63_37255</name>
</gene>
<dbReference type="InterPro" id="IPR013216">
    <property type="entry name" value="Methyltransf_11"/>
</dbReference>
<evidence type="ECO:0000313" key="4">
    <source>
        <dbReference type="Proteomes" id="UP001600424"/>
    </source>
</evidence>
<evidence type="ECO:0000313" key="3">
    <source>
        <dbReference type="EMBL" id="MFE5985335.1"/>
    </source>
</evidence>
<dbReference type="CDD" id="cd02440">
    <property type="entry name" value="AdoMet_MTases"/>
    <property type="match status" value="1"/>
</dbReference>
<dbReference type="EC" id="2.1.1.-" evidence="3"/>
<protein>
    <submittedName>
        <fullName evidence="3">Class I SAM-dependent methyltransferase</fullName>
        <ecNumber evidence="3">2.1.1.-</ecNumber>
    </submittedName>
</protein>
<dbReference type="InterPro" id="IPR029063">
    <property type="entry name" value="SAM-dependent_MTases_sf"/>
</dbReference>
<dbReference type="Pfam" id="PF08241">
    <property type="entry name" value="Methyltransf_11"/>
    <property type="match status" value="1"/>
</dbReference>
<feature type="transmembrane region" description="Helical" evidence="1">
    <location>
        <begin position="21"/>
        <end position="39"/>
    </location>
</feature>
<sequence>MSRSFMSNKTARQGRYGVDGPGWLAALGGGVVAPLAAVAAGAPRWLLRVPPVVAVPAALYLHATVRGKFLVWEEQLESLGLKGDERVLDLGCGRGAVLTAVARRVPKGQVTGVDIWRSVDQSGNDERTAAGNAQLERVSDRVDLITADMRRLPLADDQFDVVVSSMAIHNISGERGREEAVREAYRVLRPGGRLLIADIFHAPRYLGTLRAAGAVNATCAEAGPRMWWSGPWIRTRLVSAEKPAYHPGRDDSDGAHRS</sequence>
<dbReference type="SUPFAM" id="SSF53335">
    <property type="entry name" value="S-adenosyl-L-methionine-dependent methyltransferases"/>
    <property type="match status" value="1"/>
</dbReference>
<dbReference type="EMBL" id="JBHTRV010000048">
    <property type="protein sequence ID" value="MFE5985335.1"/>
    <property type="molecule type" value="Genomic_DNA"/>
</dbReference>
<dbReference type="RefSeq" id="WP_386253920.1">
    <property type="nucleotide sequence ID" value="NZ_JBHTRV010000048.1"/>
</dbReference>
<dbReference type="Proteomes" id="UP001600424">
    <property type="component" value="Unassembled WGS sequence"/>
</dbReference>
<keyword evidence="3" id="KW-0808">Transferase</keyword>